<dbReference type="EMBL" id="BMAW01087309">
    <property type="protein sequence ID" value="GFS28945.1"/>
    <property type="molecule type" value="Genomic_DNA"/>
</dbReference>
<evidence type="ECO:0000313" key="3">
    <source>
        <dbReference type="Proteomes" id="UP000887013"/>
    </source>
</evidence>
<organism evidence="2 3">
    <name type="scientific">Nephila pilipes</name>
    <name type="common">Giant wood spider</name>
    <name type="synonym">Nephila maculata</name>
    <dbReference type="NCBI Taxonomy" id="299642"/>
    <lineage>
        <taxon>Eukaryota</taxon>
        <taxon>Metazoa</taxon>
        <taxon>Ecdysozoa</taxon>
        <taxon>Arthropoda</taxon>
        <taxon>Chelicerata</taxon>
        <taxon>Arachnida</taxon>
        <taxon>Araneae</taxon>
        <taxon>Araneomorphae</taxon>
        <taxon>Entelegynae</taxon>
        <taxon>Araneoidea</taxon>
        <taxon>Nephilidae</taxon>
        <taxon>Nephila</taxon>
    </lineage>
</organism>
<dbReference type="Proteomes" id="UP000887013">
    <property type="component" value="Unassembled WGS sequence"/>
</dbReference>
<evidence type="ECO:0000313" key="2">
    <source>
        <dbReference type="EMBL" id="GFS28945.1"/>
    </source>
</evidence>
<evidence type="ECO:0000256" key="1">
    <source>
        <dbReference type="SAM" id="MobiDB-lite"/>
    </source>
</evidence>
<feature type="region of interest" description="Disordered" evidence="1">
    <location>
        <begin position="1"/>
        <end position="23"/>
    </location>
</feature>
<accession>A0A8X6J2M8</accession>
<sequence length="134" mass="14881">MSVAPSLGASDASIGRHTPSPLTIRQSRAPVESSLGRSLLWLAASFRFPDIKNLLNPLPYCTADVDDDALIPYLDDDILGINGNDLDEGDEDMLPPCDLTSYDPKMMNWRLQSNSHSHFLDYDNVSRCYSVYLS</sequence>
<dbReference type="OrthoDB" id="6435232at2759"/>
<proteinExistence type="predicted"/>
<comment type="caution">
    <text evidence="2">The sequence shown here is derived from an EMBL/GenBank/DDBJ whole genome shotgun (WGS) entry which is preliminary data.</text>
</comment>
<keyword evidence="3" id="KW-1185">Reference proteome</keyword>
<name>A0A8X6J2M8_NEPPI</name>
<reference evidence="2" key="1">
    <citation type="submission" date="2020-08" db="EMBL/GenBank/DDBJ databases">
        <title>Multicomponent nature underlies the extraordinary mechanical properties of spider dragline silk.</title>
        <authorList>
            <person name="Kono N."/>
            <person name="Nakamura H."/>
            <person name="Mori M."/>
            <person name="Yoshida Y."/>
            <person name="Ohtoshi R."/>
            <person name="Malay A.D."/>
            <person name="Moran D.A.P."/>
            <person name="Tomita M."/>
            <person name="Numata K."/>
            <person name="Arakawa K."/>
        </authorList>
    </citation>
    <scope>NUCLEOTIDE SEQUENCE</scope>
</reference>
<protein>
    <submittedName>
        <fullName evidence="2">Uncharacterized protein</fullName>
    </submittedName>
</protein>
<dbReference type="AlphaFoldDB" id="A0A8X6J2M8"/>
<gene>
    <name evidence="2" type="primary">AVEN_26494_1</name>
    <name evidence="2" type="ORF">NPIL_551201</name>
</gene>